<keyword evidence="4" id="KW-1185">Reference proteome</keyword>
<feature type="chain" id="PRO_5004795161" evidence="1">
    <location>
        <begin position="19"/>
        <end position="190"/>
    </location>
</feature>
<dbReference type="eggNOG" id="ENOG5030IWR">
    <property type="taxonomic scope" value="Bacteria"/>
</dbReference>
<dbReference type="InterPro" id="IPR020481">
    <property type="entry name" value="Intracell_prot_inh_BsuPI"/>
</dbReference>
<dbReference type="HOGENOM" id="CLU_122779_0_0_0"/>
<dbReference type="FunCoup" id="W0RM01">
    <property type="interactions" value="12"/>
</dbReference>
<keyword evidence="1" id="KW-0732">Signal</keyword>
<proteinExistence type="predicted"/>
<feature type="signal peptide" evidence="1">
    <location>
        <begin position="1"/>
        <end position="18"/>
    </location>
</feature>
<dbReference type="PROSITE" id="PS51257">
    <property type="entry name" value="PROKAR_LIPOPROTEIN"/>
    <property type="match status" value="1"/>
</dbReference>
<evidence type="ECO:0000313" key="4">
    <source>
        <dbReference type="Proteomes" id="UP000019151"/>
    </source>
</evidence>
<dbReference type="InParanoid" id="W0RM01"/>
<dbReference type="EMBL" id="CP007128">
    <property type="protein sequence ID" value="AHG91487.1"/>
    <property type="molecule type" value="Genomic_DNA"/>
</dbReference>
<accession>W0RM01</accession>
<evidence type="ECO:0000256" key="1">
    <source>
        <dbReference type="SAM" id="SignalP"/>
    </source>
</evidence>
<evidence type="ECO:0000313" key="3">
    <source>
        <dbReference type="EMBL" id="AHG91487.1"/>
    </source>
</evidence>
<protein>
    <submittedName>
        <fullName evidence="3">Intracellular proteinase inhibitor</fullName>
    </submittedName>
</protein>
<gene>
    <name evidence="3" type="ORF">J421_3950</name>
</gene>
<dbReference type="InterPro" id="IPR038144">
    <property type="entry name" value="IPI"/>
</dbReference>
<sequence length="190" mass="20426">MYSRLVVPLVCAAAIVFACGPRPHGTTAATPTSMIGRLRLSGTDAAHPAAPSHHAHRAGDTTRIDAALAVAPTPDGIRLALEVVNLDKKQVEIDFPNGQTRDFVVLDAAGHEVWRWSRGRLFTQTVQNKFLSGGDTAVYAEHWEPTQPGEYTAVAILRSGNFPIERRATFEVRPSNLVATSGPVTASLVH</sequence>
<dbReference type="KEGG" id="gba:J421_3950"/>
<reference evidence="3 4" key="1">
    <citation type="journal article" date="2014" name="Genome Announc.">
        <title>Genome Sequence and Methylome of Soil Bacterium Gemmatirosa kalamazoonensis KBS708T, a Member of the Rarely Cultivated Gemmatimonadetes Phylum.</title>
        <authorList>
            <person name="Debruyn J.M."/>
            <person name="Radosevich M."/>
            <person name="Wommack K.E."/>
            <person name="Polson S.W."/>
            <person name="Hauser L.J."/>
            <person name="Fawaz M.N."/>
            <person name="Korlach J."/>
            <person name="Tsai Y.C."/>
        </authorList>
    </citation>
    <scope>NUCLEOTIDE SEQUENCE [LARGE SCALE GENOMIC DNA]</scope>
    <source>
        <strain evidence="3 4">KBS708</strain>
    </source>
</reference>
<dbReference type="Proteomes" id="UP000019151">
    <property type="component" value="Chromosome"/>
</dbReference>
<organism evidence="3 4">
    <name type="scientific">Gemmatirosa kalamazoonensis</name>
    <dbReference type="NCBI Taxonomy" id="861299"/>
    <lineage>
        <taxon>Bacteria</taxon>
        <taxon>Pseudomonadati</taxon>
        <taxon>Gemmatimonadota</taxon>
        <taxon>Gemmatimonadia</taxon>
        <taxon>Gemmatimonadales</taxon>
        <taxon>Gemmatimonadaceae</taxon>
        <taxon>Gemmatirosa</taxon>
    </lineage>
</organism>
<dbReference type="AlphaFoldDB" id="W0RM01"/>
<dbReference type="Gene3D" id="2.60.40.2360">
    <property type="entry name" value="Intracellular proteinase inhibitor BsuPI"/>
    <property type="match status" value="1"/>
</dbReference>
<name>W0RM01_9BACT</name>
<dbReference type="Pfam" id="PF12690">
    <property type="entry name" value="BsuPI"/>
    <property type="match status" value="1"/>
</dbReference>
<evidence type="ECO:0000259" key="2">
    <source>
        <dbReference type="Pfam" id="PF12690"/>
    </source>
</evidence>
<feature type="domain" description="Intracellular proteinase inhibitor BsuPI" evidence="2">
    <location>
        <begin position="67"/>
        <end position="160"/>
    </location>
</feature>